<accession>A0A6A8ACV0</accession>
<dbReference type="GO" id="GO:0006071">
    <property type="term" value="P:glycerol metabolic process"/>
    <property type="evidence" value="ECO:0007669"/>
    <property type="project" value="TreeGrafter"/>
</dbReference>
<keyword evidence="10" id="KW-1185">Reference proteome</keyword>
<dbReference type="InterPro" id="IPR018485">
    <property type="entry name" value="FGGY_C"/>
</dbReference>
<feature type="compositionally biased region" description="Basic and acidic residues" evidence="6">
    <location>
        <begin position="489"/>
        <end position="505"/>
    </location>
</feature>
<keyword evidence="3" id="KW-0547">Nucleotide-binding</keyword>
<dbReference type="EMBL" id="WIXI01000048">
    <property type="protein sequence ID" value="MQY48564.1"/>
    <property type="molecule type" value="Genomic_DNA"/>
</dbReference>
<dbReference type="GO" id="GO:0004370">
    <property type="term" value="F:glycerol kinase activity"/>
    <property type="evidence" value="ECO:0007669"/>
    <property type="project" value="TreeGrafter"/>
</dbReference>
<gene>
    <name evidence="9" type="ORF">GAO09_21240</name>
</gene>
<keyword evidence="2" id="KW-0808">Transferase</keyword>
<keyword evidence="5" id="KW-0067">ATP-binding</keyword>
<dbReference type="GO" id="GO:0005829">
    <property type="term" value="C:cytosol"/>
    <property type="evidence" value="ECO:0007669"/>
    <property type="project" value="TreeGrafter"/>
</dbReference>
<dbReference type="Proteomes" id="UP000435138">
    <property type="component" value="Unassembled WGS sequence"/>
</dbReference>
<dbReference type="PIRSF" id="PIRSF000538">
    <property type="entry name" value="GlpK"/>
    <property type="match status" value="1"/>
</dbReference>
<dbReference type="Pfam" id="PF02782">
    <property type="entry name" value="FGGY_C"/>
    <property type="match status" value="1"/>
</dbReference>
<organism evidence="9 10">
    <name type="scientific">Endobacterium cereale</name>
    <dbReference type="NCBI Taxonomy" id="2663029"/>
    <lineage>
        <taxon>Bacteria</taxon>
        <taxon>Pseudomonadati</taxon>
        <taxon>Pseudomonadota</taxon>
        <taxon>Alphaproteobacteria</taxon>
        <taxon>Hyphomicrobiales</taxon>
        <taxon>Rhizobiaceae</taxon>
        <taxon>Endobacterium</taxon>
    </lineage>
</organism>
<evidence type="ECO:0000313" key="10">
    <source>
        <dbReference type="Proteomes" id="UP000435138"/>
    </source>
</evidence>
<comment type="caution">
    <text evidence="9">The sequence shown here is derived from an EMBL/GenBank/DDBJ whole genome shotgun (WGS) entry which is preliminary data.</text>
</comment>
<evidence type="ECO:0000313" key="9">
    <source>
        <dbReference type="EMBL" id="MQY48564.1"/>
    </source>
</evidence>
<dbReference type="AlphaFoldDB" id="A0A6A8ACV0"/>
<evidence type="ECO:0000259" key="7">
    <source>
        <dbReference type="Pfam" id="PF00370"/>
    </source>
</evidence>
<dbReference type="GO" id="GO:0005524">
    <property type="term" value="F:ATP binding"/>
    <property type="evidence" value="ECO:0007669"/>
    <property type="project" value="UniProtKB-KW"/>
</dbReference>
<feature type="domain" description="Carbohydrate kinase FGGY N-terminal" evidence="7">
    <location>
        <begin position="6"/>
        <end position="246"/>
    </location>
</feature>
<dbReference type="PANTHER" id="PTHR10196:SF69">
    <property type="entry name" value="GLYCEROL KINASE"/>
    <property type="match status" value="1"/>
</dbReference>
<comment type="similarity">
    <text evidence="1">Belongs to the FGGY kinase family.</text>
</comment>
<dbReference type="RefSeq" id="WP_153357181.1">
    <property type="nucleotide sequence ID" value="NZ_JAYKOO010000002.1"/>
</dbReference>
<dbReference type="PANTHER" id="PTHR10196">
    <property type="entry name" value="SUGAR KINASE"/>
    <property type="match status" value="1"/>
</dbReference>
<feature type="domain" description="Carbohydrate kinase FGGY C-terminal" evidence="8">
    <location>
        <begin position="259"/>
        <end position="442"/>
    </location>
</feature>
<keyword evidence="4 9" id="KW-0418">Kinase</keyword>
<evidence type="ECO:0000256" key="5">
    <source>
        <dbReference type="ARBA" id="ARBA00022840"/>
    </source>
</evidence>
<evidence type="ECO:0000256" key="1">
    <source>
        <dbReference type="ARBA" id="ARBA00009156"/>
    </source>
</evidence>
<sequence>MSGPFVLAIDQGTGSTKALLVDRDSKVVARGQHPLGLSTPQPGWVEQDAEEIWQSVLAAIREAVSPETAGDIIAIGFSTQRESCLLWDRSSGKPLSPLLSWQDQRTLSLCEAVPEATQAMIRAKTGLPLDPMFSAVKAQWLLDRVDPDRSRSKAGEICVGTIDSYLIFRLGGEHVVEIGNSSRMQLVDLEKGDYDADLLALFNIPRASLPRIVPSRYDFAKVSGIAPLVDGTPVTAVLADSHAALFAHGAFQPGKVKATQGTGSSVMGLYDSAIPADQIDLGVCRTIAWQVDDIAYAFEGNIRSVGSTLVWLAEFLGISTAELATLAASVSDSNGVTIVPAFGGLGAPYWDANAVGIIGGVALGTSRAQVARAAVGSIAHQIVDVLDRVLLSGLRVDQLYVDGGPTKNELLMQLETDLAGVPVVRPQTAELSAMGAAHLAGLGAGIWTLDDLAALPREGNVFEPRMDDLARQRQRQEWRRMVARSRGLSVHERPENRKAERSGTY</sequence>
<proteinExistence type="inferred from homology"/>
<dbReference type="Gene3D" id="3.30.420.40">
    <property type="match status" value="2"/>
</dbReference>
<reference evidence="9 10" key="1">
    <citation type="submission" date="2019-11" db="EMBL/GenBank/DDBJ databases">
        <title>Genome analysis of Rhizobacterium cereale a novel genus and species isolated from maize roots in North Spain.</title>
        <authorList>
            <person name="Menendez E."/>
            <person name="Flores-Felix J.D."/>
            <person name="Ramirez-Bahena M.-H."/>
            <person name="Igual J.M."/>
            <person name="Garcia-Fraile P."/>
            <person name="Peix A."/>
            <person name="Velazquez E."/>
        </authorList>
    </citation>
    <scope>NUCLEOTIDE SEQUENCE [LARGE SCALE GENOMIC DNA]</scope>
    <source>
        <strain evidence="9 10">RZME27</strain>
    </source>
</reference>
<evidence type="ECO:0000259" key="8">
    <source>
        <dbReference type="Pfam" id="PF02782"/>
    </source>
</evidence>
<protein>
    <submittedName>
        <fullName evidence="9">Glycerol kinase</fullName>
    </submittedName>
</protein>
<evidence type="ECO:0000256" key="4">
    <source>
        <dbReference type="ARBA" id="ARBA00022777"/>
    </source>
</evidence>
<dbReference type="InterPro" id="IPR043129">
    <property type="entry name" value="ATPase_NBD"/>
</dbReference>
<evidence type="ECO:0000256" key="3">
    <source>
        <dbReference type="ARBA" id="ARBA00022741"/>
    </source>
</evidence>
<name>A0A6A8ACV0_9HYPH</name>
<dbReference type="InterPro" id="IPR018484">
    <property type="entry name" value="FGGY_N"/>
</dbReference>
<feature type="region of interest" description="Disordered" evidence="6">
    <location>
        <begin position="484"/>
        <end position="505"/>
    </location>
</feature>
<dbReference type="SUPFAM" id="SSF53067">
    <property type="entry name" value="Actin-like ATPase domain"/>
    <property type="match status" value="2"/>
</dbReference>
<dbReference type="InterPro" id="IPR000577">
    <property type="entry name" value="Carb_kinase_FGGY"/>
</dbReference>
<evidence type="ECO:0000256" key="6">
    <source>
        <dbReference type="SAM" id="MobiDB-lite"/>
    </source>
</evidence>
<dbReference type="Pfam" id="PF00370">
    <property type="entry name" value="FGGY_N"/>
    <property type="match status" value="1"/>
</dbReference>
<evidence type="ECO:0000256" key="2">
    <source>
        <dbReference type="ARBA" id="ARBA00022679"/>
    </source>
</evidence>
<dbReference type="CDD" id="cd07769">
    <property type="entry name" value="ASKHA_NBD_FGGY_GK"/>
    <property type="match status" value="1"/>
</dbReference>